<protein>
    <recommendedName>
        <fullName evidence="2">Inositolphosphotransferase Aur1/Ipt1 domain-containing protein</fullName>
    </recommendedName>
</protein>
<feature type="transmembrane region" description="Helical" evidence="1">
    <location>
        <begin position="108"/>
        <end position="125"/>
    </location>
</feature>
<gene>
    <name evidence="3" type="ORF">TF3108_v1_860035</name>
</gene>
<dbReference type="GO" id="GO:0016020">
    <property type="term" value="C:membrane"/>
    <property type="evidence" value="ECO:0007669"/>
    <property type="project" value="UniProtKB-SubCell"/>
</dbReference>
<proteinExistence type="predicted"/>
<feature type="transmembrane region" description="Helical" evidence="1">
    <location>
        <begin position="73"/>
        <end position="96"/>
    </location>
</feature>
<name>A0A0S4W5B2_RALSL</name>
<evidence type="ECO:0000313" key="3">
    <source>
        <dbReference type="EMBL" id="CUV41856.1"/>
    </source>
</evidence>
<feature type="domain" description="Inositolphosphotransferase Aur1/Ipt1" evidence="2">
    <location>
        <begin position="82"/>
        <end position="221"/>
    </location>
</feature>
<keyword evidence="1" id="KW-1133">Transmembrane helix</keyword>
<evidence type="ECO:0000256" key="1">
    <source>
        <dbReference type="SAM" id="Phobius"/>
    </source>
</evidence>
<feature type="transmembrane region" description="Helical" evidence="1">
    <location>
        <begin position="157"/>
        <end position="177"/>
    </location>
</feature>
<feature type="transmembrane region" description="Helical" evidence="1">
    <location>
        <begin position="39"/>
        <end position="61"/>
    </location>
</feature>
<dbReference type="AlphaFoldDB" id="A0A0S4W5B2"/>
<reference evidence="3" key="1">
    <citation type="submission" date="2015-10" db="EMBL/GenBank/DDBJ databases">
        <authorList>
            <person name="Gilbert D.G."/>
        </authorList>
    </citation>
    <scope>NUCLEOTIDE SEQUENCE</scope>
    <source>
        <strain evidence="3">Phyl III-seqv23</strain>
    </source>
</reference>
<evidence type="ECO:0000259" key="2">
    <source>
        <dbReference type="Pfam" id="PF14378"/>
    </source>
</evidence>
<keyword evidence="1" id="KW-0812">Transmembrane</keyword>
<keyword evidence="1" id="KW-0472">Membrane</keyword>
<dbReference type="Pfam" id="PF14378">
    <property type="entry name" value="PAP2_3"/>
    <property type="match status" value="1"/>
</dbReference>
<accession>A0A0S4W5B2</accession>
<sequence>MPGAESFARASTAMLGLPPKQGHTAAFPQNHRLPLTHRIACGAMLGGIWAVGYFGIAWRIAPVADPTTALDTAIPFIGWTVWIYLAGLAWIIAPLALVREPRLFRRAAFAYAIAIGAGFLCFTALQTEAPALRAQAVPDGLGTATAWALLTLHRMDAPVNLLPSLHVALAWLAAWALGRQHRPWRHACHVTAVAITASVCLVKQHTVLDAVAGLLLAWLCARLATAGRRDAIA</sequence>
<organism evidence="3">
    <name type="scientific">Ralstonia solanacearum</name>
    <name type="common">Pseudomonas solanacearum</name>
    <dbReference type="NCBI Taxonomy" id="305"/>
    <lineage>
        <taxon>Bacteria</taxon>
        <taxon>Pseudomonadati</taxon>
        <taxon>Pseudomonadota</taxon>
        <taxon>Betaproteobacteria</taxon>
        <taxon>Burkholderiales</taxon>
        <taxon>Burkholderiaceae</taxon>
        <taxon>Ralstonia</taxon>
        <taxon>Ralstonia solanacearum species complex</taxon>
    </lineage>
</organism>
<dbReference type="EMBL" id="LN899826">
    <property type="protein sequence ID" value="CUV41856.1"/>
    <property type="molecule type" value="Genomic_DNA"/>
</dbReference>
<dbReference type="InterPro" id="IPR026841">
    <property type="entry name" value="Aur1/Ipt1"/>
</dbReference>